<gene>
    <name evidence="3" type="ORF">GJ700_00880</name>
</gene>
<dbReference type="RefSeq" id="WP_154370766.1">
    <property type="nucleotide sequence ID" value="NZ_WKJJ01000001.1"/>
</dbReference>
<accession>A0A7X2LRZ6</accession>
<evidence type="ECO:0000256" key="1">
    <source>
        <dbReference type="SAM" id="SignalP"/>
    </source>
</evidence>
<feature type="domain" description="Ice-binding protein C-terminal" evidence="2">
    <location>
        <begin position="154"/>
        <end position="175"/>
    </location>
</feature>
<sequence>MKKCLIMLAALSALLLQSATAAPVGWYNLSATWRDGSFTGQFYYDSASPFHVTGINGMLTDSAQTTAIRTVWNTLNPDPSAWAFFTNASVGEPDQYDAGFYLNVVDQGGNLSLDVQADNGLYDWSHDFSYFTEDRLNGSPLRAFSIARVEVPVTVPEPGSLALLGLGLAACLLGRFLHGPCREQ</sequence>
<reference evidence="3 4" key="1">
    <citation type="submission" date="2019-11" db="EMBL/GenBank/DDBJ databases">
        <title>Novel species isolated from a subtropical stream in China.</title>
        <authorList>
            <person name="Lu H."/>
        </authorList>
    </citation>
    <scope>NUCLEOTIDE SEQUENCE [LARGE SCALE GENOMIC DNA]</scope>
    <source>
        <strain evidence="3 4">FT92W</strain>
    </source>
</reference>
<feature type="signal peptide" evidence="1">
    <location>
        <begin position="1"/>
        <end position="21"/>
    </location>
</feature>
<feature type="chain" id="PRO_5030631456" evidence="1">
    <location>
        <begin position="22"/>
        <end position="184"/>
    </location>
</feature>
<keyword evidence="4" id="KW-1185">Reference proteome</keyword>
<evidence type="ECO:0000313" key="4">
    <source>
        <dbReference type="Proteomes" id="UP000446768"/>
    </source>
</evidence>
<dbReference type="AlphaFoldDB" id="A0A7X2LRZ6"/>
<proteinExistence type="predicted"/>
<protein>
    <submittedName>
        <fullName evidence="3">PEP-CTERM sorting domain-containing protein</fullName>
    </submittedName>
</protein>
<keyword evidence="1" id="KW-0732">Signal</keyword>
<dbReference type="NCBIfam" id="TIGR02595">
    <property type="entry name" value="PEP_CTERM"/>
    <property type="match status" value="1"/>
</dbReference>
<dbReference type="Proteomes" id="UP000446768">
    <property type="component" value="Unassembled WGS sequence"/>
</dbReference>
<dbReference type="Pfam" id="PF07589">
    <property type="entry name" value="PEP-CTERM"/>
    <property type="match status" value="1"/>
</dbReference>
<name>A0A7X2LRZ6_9BURK</name>
<comment type="caution">
    <text evidence="3">The sequence shown here is derived from an EMBL/GenBank/DDBJ whole genome shotgun (WGS) entry which is preliminary data.</text>
</comment>
<dbReference type="InterPro" id="IPR013424">
    <property type="entry name" value="Ice-binding_C"/>
</dbReference>
<evidence type="ECO:0000313" key="3">
    <source>
        <dbReference type="EMBL" id="MRV70274.1"/>
    </source>
</evidence>
<evidence type="ECO:0000259" key="2">
    <source>
        <dbReference type="Pfam" id="PF07589"/>
    </source>
</evidence>
<dbReference type="EMBL" id="WKJJ01000001">
    <property type="protein sequence ID" value="MRV70274.1"/>
    <property type="molecule type" value="Genomic_DNA"/>
</dbReference>
<organism evidence="3 4">
    <name type="scientific">Pseudoduganella rivuli</name>
    <dbReference type="NCBI Taxonomy" id="2666085"/>
    <lineage>
        <taxon>Bacteria</taxon>
        <taxon>Pseudomonadati</taxon>
        <taxon>Pseudomonadota</taxon>
        <taxon>Betaproteobacteria</taxon>
        <taxon>Burkholderiales</taxon>
        <taxon>Oxalobacteraceae</taxon>
        <taxon>Telluria group</taxon>
        <taxon>Pseudoduganella</taxon>
    </lineage>
</organism>